<dbReference type="PANTHER" id="PTHR45527">
    <property type="entry name" value="NONRIBOSOMAL PEPTIDE SYNTHETASE"/>
    <property type="match status" value="1"/>
</dbReference>
<dbReference type="InterPro" id="IPR001242">
    <property type="entry name" value="Condensation_dom"/>
</dbReference>
<dbReference type="GO" id="GO:0072330">
    <property type="term" value="P:monocarboxylic acid biosynthetic process"/>
    <property type="evidence" value="ECO:0007669"/>
    <property type="project" value="UniProtKB-ARBA"/>
</dbReference>
<dbReference type="InterPro" id="IPR010071">
    <property type="entry name" value="AA_adenyl_dom"/>
</dbReference>
<dbReference type="eggNOG" id="COG1020">
    <property type="taxonomic scope" value="Bacteria"/>
</dbReference>
<dbReference type="PROSITE" id="PS00455">
    <property type="entry name" value="AMP_BINDING"/>
    <property type="match status" value="2"/>
</dbReference>
<dbReference type="CDD" id="cd19540">
    <property type="entry name" value="LCL_NRPS-like"/>
    <property type="match status" value="1"/>
</dbReference>
<dbReference type="PROSITE" id="PS00012">
    <property type="entry name" value="PHOSPHOPANTETHEINE"/>
    <property type="match status" value="2"/>
</dbReference>
<dbReference type="PROSITE" id="PS50075">
    <property type="entry name" value="CARRIER"/>
    <property type="match status" value="2"/>
</dbReference>
<protein>
    <submittedName>
        <fullName evidence="7">Amino acid adenylation domain-containing protein</fullName>
    </submittedName>
</protein>
<dbReference type="InterPro" id="IPR025110">
    <property type="entry name" value="AMP-bd_C"/>
</dbReference>
<dbReference type="HOGENOM" id="CLU_000022_0_3_11"/>
<evidence type="ECO:0000256" key="4">
    <source>
        <dbReference type="ARBA" id="ARBA00022737"/>
    </source>
</evidence>
<dbReference type="Pfam" id="PF08242">
    <property type="entry name" value="Methyltransf_12"/>
    <property type="match status" value="1"/>
</dbReference>
<evidence type="ECO:0000259" key="6">
    <source>
        <dbReference type="PROSITE" id="PS50075"/>
    </source>
</evidence>
<feature type="region of interest" description="Disordered" evidence="5">
    <location>
        <begin position="533"/>
        <end position="558"/>
    </location>
</feature>
<dbReference type="FunFam" id="3.40.50.12780:FF:000012">
    <property type="entry name" value="Non-ribosomal peptide synthetase"/>
    <property type="match status" value="2"/>
</dbReference>
<dbReference type="SMART" id="SM00823">
    <property type="entry name" value="PKS_PP"/>
    <property type="match status" value="2"/>
</dbReference>
<sequence length="2699" mass="291139">MWLALQLDPDRAAQRVGRCLEFEGAIEPVLFEAALRQAVAEAEPLHARFGADAANEPRQWVQPDPDWQLPVIDFSAEHDPGAAAQEWVRAELARLPDPASQPLFGFALLLLGPHSSVWFQGAHRLVADEATLSLLARRVAELYGALLTGQEPPRPWFGSLRAMVEADHDYALTTARTDRQYWLDRMTPAPEPVGLVDRRPGAGWTRVATGLPDLATAARRTGVRPCDVLVAAVVGYVHRLTRSADVVIGVSLPARPGEVLAQLPGTFANTVPLRVPVRPGTSLGLLVREVAELLREAECHQRYRGEDVARDAGIHGDIRKFAGPTVVLLDEQAELRLGGVPVTSREVSTEEPGDLLVTMSGTDTVFEAPGEVEPHRRRLQRLVSVVARQPGTSLEQAGLLDEEELRQVLEDWSGSAAEVPTGLVHEWFTACAAREPGAEALVFGDQRLTYAELDSWSTELARALTARGAGPEVVVGLVLPRSIDFIVSALAVLKSGAAYLPIDPDYPAERVRFMLADAGPALVLSEPEHEQRFGDDSIPWLTTRSRTSGAEGPPPRRAGAGHPAYVIYTSGSTGVPKGVVVTHSGLPGLVTAQAARLGIGPGSRVLQFASPSFDASVSDIFLALCTGATLVLAAPHQLLPGPALTKTVRRNEVTHLKLPPTALAAMPPDGLPTGITLSVAGEPCPAALAGQWSTGRRMINVYGPTEATVCSAMSGPLDQEPAGVPPIGRALTNARLYVLDAGLMPVPVGATGELFIAGPGLARGYLGRPGLTAERFVPCPFVAGQRMYRTGDLVRWRADGQLEFVGRADDQVKVRGFRIELGEVESALAACPGVTHAAAAVRLDAAEDKRLIGYVVPGPDESVDPVAVRNLVRDRLPEHLVPSTVLVLDELPLTANGKLDRRALPEPAFGVHSTGPRTPVEEVVAGMFGQVLGLTEVGVEDSFFDLGGHSLSATRLAAKVRSVFGVELGIRELFQAPTVAALGRWLAGARSARPAVRPMARPERPPLSFAQARLWFLHHMEGPSPTYNITAAVRLTGEVDLPALTEALADLVWRHESLRTVFAEHEGVPWQQIRTGAAARPELLTTWVRAADLEGELRAAARHAFRLGEELPIRGTLFRVADGQPEQVLLLAVHHITGDGWSMEKLWRDLATAYTARITGQAPLWTPLPVQYVDYTLWQQEVLGEAGASQLDYWRTKLAGAPERLSLPTDRPHPEVMSYQGETFPVRWEPELHARLSELARECDASLFMVVHAGLAALLSRLGAGEDVLIGGPTAGRLDEALDDLVGFFVNTLVLRVDTGGGPSFRELLARVRETDLDAYAHQDVPFEQVVEAVNPTRSLAHHPLFQVSLAWQVSRGELVVPGAEVTPVFVDNGTAKFDLTLHFFEHRADGGEPLGLEALVEFNTDVFDRSTVEGITDRLERLVRAAVEEPDRVLDQVDLLTPAERQQVVHEWAGPRVERPTGLVHEWFRARAEQSPDAVAVVVGEQWISYAELDAASDELARALVARGLGPERLVALVLPRRPVLIVALLAVLKAGAAYVPVDPDYPIERVRFVLDNADPALVLSTSDLVTGFGELGASWSVLGEDGELSGPLAPVRVAARPDNPAYVIYTSGSTGVPKGVVVPHRALANFLGSMAERFPLVPEDRWLAVTTISFDIAGLELFLPLICGAAVVLADRDTVRDPSSLAKAVVKQNVTIMQATPSLWRTLVGEHTATLSRLRVLVGGEALPADLAQELCAAGARVTNLYGPTETTIWSSAAQVLADRPVVIGSPLWNTQVYVLDSGLSLVPVGVVGELFIAGEGVTRGYLGRPGLTAERFVPCPFVAGQRMYRTGDLVRWRADGQLEFVGRADDQVKVRGFRIELGEVESALAACPGVARAVVTARPDSFGDQRLIGYVVPGGDGAAAEEQQSQQLQDWQRIWDDAYRSADTAAFGEDFSGWNSSFDDAPIPLAQMREWLDRTIGSIRELRPRRVLEIGVGTGLLLSRLAGDCEQYWGIDLSSAVIEALEHRVAADPVLRERVRLSCGPADQLDELPKGYFDTVVLNSVVQYFPSGDYLAGVLRSVTSLLAPGGRVFVGDVRDLRLAPLFHTATQLHRCTGDEDPAQVRRAVEQRLPRENELLIAPEFFAALSRAVPGIAAAEVALKRGRYDNELSRYRYDVVLHTEAPHVVSTMDIPELRVGGIGELVDWLGAGQRGEFRLVGLPDRRLAGDVAASSVLAEGRPLPEVLAALARVEGVLPEDLHEVGARFGYRVSTHVSQAGVGRFDAYFLTERSGPVAVVDGTQRHTNSPAASQEFGRLGTVAREFAARRLPEYMLPSVVVVLDELPLTANGKIDRKALPAPVFGATGRSRQPRTPVEQVLAGLFAEVLGLPSVGAEESFFDLGGHSLLATRLVDRVRVTFGADIGVRALFEAPTSAALARRLAAAEDGDGLNVLFGLRSRGELPPLFCLHPLGGLGWPYAGLLPHLDRDRPVYALQARGITECGAAPESIAEMAADYVAQIRSVRPTGPYHLLGWSFGGVLAQAAAVLLTSQGERVELLAVVDAGPVVRDPNRDPNPGDEEVLALLCEALGVDSTELPLGEAGLDGFARAVREAGGVLADLFQDERTLTALLGVIRRNYRLQQEHRPERYTGDLLLFRSVTPPEAVRDLAAEWRHHVDGQVRAHDVPSPHGRMMRPEALAVIGPVLAATLAQNSPEE</sequence>
<dbReference type="SUPFAM" id="SSF56801">
    <property type="entry name" value="Acetyl-CoA synthetase-like"/>
    <property type="match status" value="2"/>
</dbReference>
<dbReference type="Gene3D" id="3.30.559.10">
    <property type="entry name" value="Chloramphenicol acetyltransferase-like domain"/>
    <property type="match status" value="2"/>
</dbReference>
<dbReference type="Gene3D" id="3.30.300.30">
    <property type="match status" value="3"/>
</dbReference>
<keyword evidence="2" id="KW-0596">Phosphopantetheine</keyword>
<dbReference type="FunFam" id="3.40.50.980:FF:000001">
    <property type="entry name" value="Non-ribosomal peptide synthetase"/>
    <property type="match status" value="2"/>
</dbReference>
<dbReference type="SUPFAM" id="SSF52777">
    <property type="entry name" value="CoA-dependent acyltransferases"/>
    <property type="match status" value="4"/>
</dbReference>
<dbReference type="SUPFAM" id="SSF53474">
    <property type="entry name" value="alpha/beta-Hydrolases"/>
    <property type="match status" value="1"/>
</dbReference>
<dbReference type="InterPro" id="IPR029058">
    <property type="entry name" value="AB_hydrolase_fold"/>
</dbReference>
<dbReference type="Pfam" id="PF00501">
    <property type="entry name" value="AMP-binding"/>
    <property type="match status" value="2"/>
</dbReference>
<evidence type="ECO:0000256" key="3">
    <source>
        <dbReference type="ARBA" id="ARBA00022553"/>
    </source>
</evidence>
<dbReference type="KEGG" id="kal:KALB_3882"/>
<dbReference type="GO" id="GO:0003824">
    <property type="term" value="F:catalytic activity"/>
    <property type="evidence" value="ECO:0007669"/>
    <property type="project" value="InterPro"/>
</dbReference>
<evidence type="ECO:0000313" key="7">
    <source>
        <dbReference type="EMBL" id="AHH97246.1"/>
    </source>
</evidence>
<dbReference type="FunFam" id="2.30.38.10:FF:000001">
    <property type="entry name" value="Non-ribosomal peptide synthetase PvdI"/>
    <property type="match status" value="2"/>
</dbReference>
<evidence type="ECO:0000313" key="8">
    <source>
        <dbReference type="Proteomes" id="UP000019225"/>
    </source>
</evidence>
<dbReference type="PATRIC" id="fig|1449976.3.peg.3910"/>
<dbReference type="GO" id="GO:0031177">
    <property type="term" value="F:phosphopantetheine binding"/>
    <property type="evidence" value="ECO:0007669"/>
    <property type="project" value="InterPro"/>
</dbReference>
<dbReference type="Gene3D" id="2.30.38.10">
    <property type="entry name" value="Luciferase, Domain 3"/>
    <property type="match status" value="2"/>
</dbReference>
<dbReference type="Gene3D" id="3.40.50.150">
    <property type="entry name" value="Vaccinia Virus protein VP39"/>
    <property type="match status" value="1"/>
</dbReference>
<dbReference type="InterPro" id="IPR000873">
    <property type="entry name" value="AMP-dep_synth/lig_dom"/>
</dbReference>
<dbReference type="Pfam" id="PF00550">
    <property type="entry name" value="PP-binding"/>
    <property type="match status" value="2"/>
</dbReference>
<keyword evidence="3" id="KW-0597">Phosphoprotein</keyword>
<feature type="domain" description="Carrier" evidence="6">
    <location>
        <begin position="2353"/>
        <end position="2428"/>
    </location>
</feature>
<dbReference type="Gene3D" id="3.40.50.980">
    <property type="match status" value="4"/>
</dbReference>
<dbReference type="GO" id="GO:0043041">
    <property type="term" value="P:amino acid activation for nonribosomal peptide biosynthetic process"/>
    <property type="evidence" value="ECO:0007669"/>
    <property type="project" value="TreeGrafter"/>
</dbReference>
<dbReference type="InterPro" id="IPR045851">
    <property type="entry name" value="AMP-bd_C_sf"/>
</dbReference>
<dbReference type="InterPro" id="IPR009081">
    <property type="entry name" value="PP-bd_ACP"/>
</dbReference>
<dbReference type="Pfam" id="PF00668">
    <property type="entry name" value="Condensation"/>
    <property type="match status" value="2"/>
</dbReference>
<dbReference type="Gene3D" id="3.30.559.30">
    <property type="entry name" value="Nonribosomal peptide synthetase, condensation domain"/>
    <property type="match status" value="2"/>
</dbReference>
<dbReference type="InterPro" id="IPR023213">
    <property type="entry name" value="CAT-like_dom_sf"/>
</dbReference>
<dbReference type="NCBIfam" id="NF003417">
    <property type="entry name" value="PRK04813.1"/>
    <property type="match status" value="3"/>
</dbReference>
<dbReference type="InterPro" id="IPR036736">
    <property type="entry name" value="ACP-like_sf"/>
</dbReference>
<dbReference type="InterPro" id="IPR029063">
    <property type="entry name" value="SAM-dependent_MTases_sf"/>
</dbReference>
<dbReference type="InterPro" id="IPR013217">
    <property type="entry name" value="Methyltransf_12"/>
</dbReference>
<dbReference type="PANTHER" id="PTHR45527:SF1">
    <property type="entry name" value="FATTY ACID SYNTHASE"/>
    <property type="match status" value="1"/>
</dbReference>
<comment type="cofactor">
    <cofactor evidence="1">
        <name>pantetheine 4'-phosphate</name>
        <dbReference type="ChEBI" id="CHEBI:47942"/>
    </cofactor>
</comment>
<dbReference type="Proteomes" id="UP000019225">
    <property type="component" value="Chromosome"/>
</dbReference>
<name>W5W9N4_9PSEU</name>
<dbReference type="CDD" id="cd17652">
    <property type="entry name" value="A_NRPS_CmdD_like"/>
    <property type="match status" value="1"/>
</dbReference>
<accession>W5W9N4</accession>
<keyword evidence="4" id="KW-0677">Repeat</keyword>
<evidence type="ECO:0000256" key="1">
    <source>
        <dbReference type="ARBA" id="ARBA00001957"/>
    </source>
</evidence>
<dbReference type="FunFam" id="1.10.1200.10:FF:000016">
    <property type="entry name" value="Non-ribosomal peptide synthase"/>
    <property type="match status" value="1"/>
</dbReference>
<dbReference type="FunFam" id="3.30.300.30:FF:000010">
    <property type="entry name" value="Enterobactin synthetase component F"/>
    <property type="match status" value="1"/>
</dbReference>
<dbReference type="SUPFAM" id="SSF53335">
    <property type="entry name" value="S-adenosyl-L-methionine-dependent methyltransferases"/>
    <property type="match status" value="1"/>
</dbReference>
<keyword evidence="8" id="KW-1185">Reference proteome</keyword>
<dbReference type="GO" id="GO:0005829">
    <property type="term" value="C:cytosol"/>
    <property type="evidence" value="ECO:0007669"/>
    <property type="project" value="TreeGrafter"/>
</dbReference>
<dbReference type="Gene3D" id="3.40.50.1820">
    <property type="entry name" value="alpha/beta hydrolase"/>
    <property type="match status" value="1"/>
</dbReference>
<dbReference type="NCBIfam" id="TIGR01733">
    <property type="entry name" value="AA-adenyl-dom"/>
    <property type="match status" value="2"/>
</dbReference>
<feature type="domain" description="Carrier" evidence="6">
    <location>
        <begin position="915"/>
        <end position="990"/>
    </location>
</feature>
<dbReference type="Pfam" id="PF13193">
    <property type="entry name" value="AMP-binding_C"/>
    <property type="match status" value="2"/>
</dbReference>
<dbReference type="InterPro" id="IPR020845">
    <property type="entry name" value="AMP-binding_CS"/>
</dbReference>
<proteinExistence type="predicted"/>
<dbReference type="InterPro" id="IPR006162">
    <property type="entry name" value="Ppantetheine_attach_site"/>
</dbReference>
<organism evidence="7 8">
    <name type="scientific">Kutzneria albida DSM 43870</name>
    <dbReference type="NCBI Taxonomy" id="1449976"/>
    <lineage>
        <taxon>Bacteria</taxon>
        <taxon>Bacillati</taxon>
        <taxon>Actinomycetota</taxon>
        <taxon>Actinomycetes</taxon>
        <taxon>Pseudonocardiales</taxon>
        <taxon>Pseudonocardiaceae</taxon>
        <taxon>Kutzneria</taxon>
    </lineage>
</organism>
<evidence type="ECO:0000256" key="5">
    <source>
        <dbReference type="SAM" id="MobiDB-lite"/>
    </source>
</evidence>
<dbReference type="Gene3D" id="1.10.1200.10">
    <property type="entry name" value="ACP-like"/>
    <property type="match status" value="1"/>
</dbReference>
<dbReference type="EMBL" id="CP007155">
    <property type="protein sequence ID" value="AHH97246.1"/>
    <property type="molecule type" value="Genomic_DNA"/>
</dbReference>
<dbReference type="Pfam" id="PF00975">
    <property type="entry name" value="Thioesterase"/>
    <property type="match status" value="1"/>
</dbReference>
<evidence type="ECO:0000256" key="2">
    <source>
        <dbReference type="ARBA" id="ARBA00022450"/>
    </source>
</evidence>
<dbReference type="CDD" id="cd02440">
    <property type="entry name" value="AdoMet_MTases"/>
    <property type="match status" value="1"/>
</dbReference>
<dbReference type="SUPFAM" id="SSF47336">
    <property type="entry name" value="ACP-like"/>
    <property type="match status" value="2"/>
</dbReference>
<dbReference type="InterPro" id="IPR001031">
    <property type="entry name" value="Thioesterase"/>
</dbReference>
<dbReference type="STRING" id="1449976.KALB_3882"/>
<dbReference type="InterPro" id="IPR020806">
    <property type="entry name" value="PKS_PP-bd"/>
</dbReference>
<gene>
    <name evidence="7" type="ORF">KALB_3882</name>
</gene>
<dbReference type="GO" id="GO:0009403">
    <property type="term" value="P:toxin biosynthetic process"/>
    <property type="evidence" value="ECO:0007669"/>
    <property type="project" value="UniProtKB-ARBA"/>
</dbReference>
<reference evidence="7 8" key="1">
    <citation type="journal article" date="2014" name="BMC Genomics">
        <title>Complete genome sequence of producer of the glycopeptide antibiotic Aculeximycin Kutzneria albida DSM 43870T, a representative of minor genus of Pseudonocardiaceae.</title>
        <authorList>
            <person name="Rebets Y."/>
            <person name="Tokovenko B."/>
            <person name="Lushchyk I."/>
            <person name="Ruckert C."/>
            <person name="Zaburannyi N."/>
            <person name="Bechthold A."/>
            <person name="Kalinowski J."/>
            <person name="Luzhetskyy A."/>
        </authorList>
    </citation>
    <scope>NUCLEOTIDE SEQUENCE [LARGE SCALE GENOMIC DNA]</scope>
    <source>
        <strain evidence="7">DSM 43870</strain>
    </source>
</reference>
<dbReference type="GO" id="GO:0008610">
    <property type="term" value="P:lipid biosynthetic process"/>
    <property type="evidence" value="ECO:0007669"/>
    <property type="project" value="UniProtKB-ARBA"/>
</dbReference>